<dbReference type="AlphaFoldDB" id="A0A7H8V3W2"/>
<feature type="compositionally biased region" description="Polar residues" evidence="1">
    <location>
        <begin position="754"/>
        <end position="766"/>
    </location>
</feature>
<feature type="compositionally biased region" description="Basic and acidic residues" evidence="1">
    <location>
        <begin position="768"/>
        <end position="788"/>
    </location>
</feature>
<evidence type="ECO:0000256" key="1">
    <source>
        <dbReference type="SAM" id="MobiDB-lite"/>
    </source>
</evidence>
<organism evidence="2 3">
    <name type="scientific">Streptococcus sanguinis</name>
    <dbReference type="NCBI Taxonomy" id="1305"/>
    <lineage>
        <taxon>Bacteria</taxon>
        <taxon>Bacillati</taxon>
        <taxon>Bacillota</taxon>
        <taxon>Bacilli</taxon>
        <taxon>Lactobacillales</taxon>
        <taxon>Streptococcaceae</taxon>
        <taxon>Streptococcus</taxon>
    </lineage>
</organism>
<proteinExistence type="predicted"/>
<gene>
    <name evidence="2" type="ORF">FDP16_11955</name>
</gene>
<evidence type="ECO:0000313" key="3">
    <source>
        <dbReference type="Proteomes" id="UP000509535"/>
    </source>
</evidence>
<dbReference type="Pfam" id="PF18555">
    <property type="entry name" value="MobL"/>
    <property type="match status" value="1"/>
</dbReference>
<reference evidence="2 3" key="1">
    <citation type="submission" date="2019-06" db="EMBL/GenBank/DDBJ databases">
        <title>The organization of the Streptococcus sanguinis genomes.</title>
        <authorList>
            <person name="Wang H.Y."/>
            <person name="Chen Y.Y.M."/>
            <person name="Wu C.H."/>
        </authorList>
    </citation>
    <scope>NUCLEOTIDE SEQUENCE [LARGE SCALE GENOMIC DNA]</scope>
    <source>
        <strain evidence="2 3">CGMH058</strain>
    </source>
</reference>
<dbReference type="InterPro" id="IPR041073">
    <property type="entry name" value="MobL"/>
</dbReference>
<dbReference type="NCBIfam" id="NF041498">
    <property type="entry name" value="MobP2"/>
    <property type="match status" value="1"/>
</dbReference>
<accession>A0A7H8V3W2</accession>
<protein>
    <recommendedName>
        <fullName evidence="4">ATPase involved in DNA repair</fullName>
    </recommendedName>
</protein>
<dbReference type="InterPro" id="IPR048101">
    <property type="entry name" value="MobP2"/>
</dbReference>
<dbReference type="EMBL" id="CP040798">
    <property type="protein sequence ID" value="QLB51223.1"/>
    <property type="molecule type" value="Genomic_DNA"/>
</dbReference>
<dbReference type="Proteomes" id="UP000509535">
    <property type="component" value="Chromosome"/>
</dbReference>
<sequence>MEMNSPAVTFMLQYTEANSGFVDYTNRSEAVKQDQELALETHRQEIEGLTEEQVLAMQAAVPELNLNFRDYLSYMNRSYATENQSEELTAIFTADANYLQRSKVNELKENLETACQNGSLLWQGVISFDNAFLAQQGLYDIATGQVDQQAIKSVIRDALPKVIAKEGLSDSSFWWANIHLNTENIHVHFGLSELQSAREKIFYQPRGRMEYKGNFSQKTISKLKSDVFHGLLNDQTRKRLIRKEQILANLKSNLVDQVFHNQQVTSSAEKNFLEQAYNHLPLQTNWRYGSNAKDFAVSKFFLDKYIDSYLQNEGKELYQKFVEETRNFLGLYDRAYSAGKNQTYERVRKVNGQTVRSEKQAKGYDLEGVIHRRELELRERLGNRILRSFKEAAPQIEDVQLEKNLPDFSKDNQKRILQQFPEASYLKSLAAWEKKGYSPKEGMQPIEIIKPVYKEYDKHGNGIGEMSFETSYVYDIKQMEENILTKRLSLKELSLFSSAELQELVDAAKKKENQTEKERQELGTFRYALKLSKLEERQKALLVSQKLLHQVQPLRSDQPFLQLKQERLVTELKLVELQLTPNYRLSKSELELKQSLSRQFVESVNLPISKADRGTIQLPIRHLQSELEALKPLQDEGILMLLKGYPISKQDYKEELETQISIFQVKHGIYKTNQKIAQTTDEAQIKAYKQFNAKEFSKLKELYGKLRPEEEGQKEALLQTVQKQIQSQKQNRRSTIQQTQGSLKVDTSFMRNLTASLNQAQRSSQKALMERARSDEREEQEERRENRR</sequence>
<evidence type="ECO:0008006" key="4">
    <source>
        <dbReference type="Google" id="ProtNLM"/>
    </source>
</evidence>
<dbReference type="RefSeq" id="WP_371278081.1">
    <property type="nucleotide sequence ID" value="NZ_CP040798.1"/>
</dbReference>
<feature type="region of interest" description="Disordered" evidence="1">
    <location>
        <begin position="754"/>
        <end position="788"/>
    </location>
</feature>
<name>A0A7H8V3W2_STRSA</name>
<evidence type="ECO:0000313" key="2">
    <source>
        <dbReference type="EMBL" id="QLB51223.1"/>
    </source>
</evidence>